<accession>A0A6P1Y1I2</accession>
<feature type="region of interest" description="Disordered" evidence="1">
    <location>
        <begin position="224"/>
        <end position="247"/>
    </location>
</feature>
<feature type="chain" id="PRO_5026888441" description="Lipoprotein" evidence="2">
    <location>
        <begin position="25"/>
        <end position="247"/>
    </location>
</feature>
<evidence type="ECO:0000256" key="1">
    <source>
        <dbReference type="SAM" id="MobiDB-lite"/>
    </source>
</evidence>
<feature type="compositionally biased region" description="Polar residues" evidence="1">
    <location>
        <begin position="224"/>
        <end position="237"/>
    </location>
</feature>
<reference evidence="3 4" key="1">
    <citation type="submission" date="2020-01" db="EMBL/GenBank/DDBJ databases">
        <title>Complete genome sequence of a human oral phylogroup 1 Treponema sp. strain ATCC 700766, originally isolated from periodontitis dental plaque.</title>
        <authorList>
            <person name="Chan Y."/>
            <person name="Huo Y.-B."/>
            <person name="Yu X.-L."/>
            <person name="Zeng H."/>
            <person name="Leung W.-K."/>
            <person name="Watt R.M."/>
        </authorList>
    </citation>
    <scope>NUCLEOTIDE SEQUENCE [LARGE SCALE GENOMIC DNA]</scope>
    <source>
        <strain evidence="3 4">OMZ 804</strain>
    </source>
</reference>
<sequence>MKRIIPLCLLIATLGIVFLSGACASTSKKHDPDFLGNYPVQSLGVLHLNIVKRYSNDLLPRDISFVFEPSTNTVKFHHKMMGDNIWISLKKKERALLREAIEQYLTAFADKTLTPEGAKKKGAFGKTDILMTWGLFGSAHEAYPTLRFDYQFITPHRPYFILANATTRADDGANCPAIRIAISPAQCQDVLKALDEPALLQLVEELKADYDKYDEFNSNTSAVKNIENTPEGSNTPVKQEEVSFDEF</sequence>
<keyword evidence="2" id="KW-0732">Signal</keyword>
<dbReference type="PROSITE" id="PS51257">
    <property type="entry name" value="PROKAR_LIPOPROTEIN"/>
    <property type="match status" value="1"/>
</dbReference>
<dbReference type="RefSeq" id="WP_162663962.1">
    <property type="nucleotide sequence ID" value="NZ_CP048020.1"/>
</dbReference>
<evidence type="ECO:0000256" key="2">
    <source>
        <dbReference type="SAM" id="SignalP"/>
    </source>
</evidence>
<protein>
    <recommendedName>
        <fullName evidence="5">Lipoprotein</fullName>
    </recommendedName>
</protein>
<gene>
    <name evidence="3" type="ORF">GWP43_09590</name>
</gene>
<organism evidence="3 4">
    <name type="scientific">Treponema vincentii</name>
    <dbReference type="NCBI Taxonomy" id="69710"/>
    <lineage>
        <taxon>Bacteria</taxon>
        <taxon>Pseudomonadati</taxon>
        <taxon>Spirochaetota</taxon>
        <taxon>Spirochaetia</taxon>
        <taxon>Spirochaetales</taxon>
        <taxon>Treponemataceae</taxon>
        <taxon>Treponema</taxon>
    </lineage>
</organism>
<evidence type="ECO:0000313" key="4">
    <source>
        <dbReference type="Proteomes" id="UP000464374"/>
    </source>
</evidence>
<dbReference type="EMBL" id="CP048020">
    <property type="protein sequence ID" value="QHX43647.1"/>
    <property type="molecule type" value="Genomic_DNA"/>
</dbReference>
<dbReference type="KEGG" id="trz:GWP43_09590"/>
<evidence type="ECO:0000313" key="3">
    <source>
        <dbReference type="EMBL" id="QHX43647.1"/>
    </source>
</evidence>
<feature type="signal peptide" evidence="2">
    <location>
        <begin position="1"/>
        <end position="24"/>
    </location>
</feature>
<evidence type="ECO:0008006" key="5">
    <source>
        <dbReference type="Google" id="ProtNLM"/>
    </source>
</evidence>
<name>A0A6P1Y1I2_9SPIR</name>
<proteinExistence type="predicted"/>
<dbReference type="Proteomes" id="UP000464374">
    <property type="component" value="Chromosome"/>
</dbReference>
<dbReference type="AlphaFoldDB" id="A0A6P1Y1I2"/>